<dbReference type="AlphaFoldDB" id="A0A0K2ZK18"/>
<dbReference type="PRINTS" id="PR00039">
    <property type="entry name" value="HTHLYSR"/>
</dbReference>
<evidence type="ECO:0000313" key="7">
    <source>
        <dbReference type="Proteomes" id="UP000046187"/>
    </source>
</evidence>
<sequence length="307" mass="33562">MARETLNDLLAFVTVAREASFTRAAAQLGLSQSALSHSVRGLETRLGVRLLTRTTRSVAMTEAGERLFDTLAPRLEEIDAELAAIADFRDRPAGTIRITTAGHAADAYVWPKLAQVLPHYPDLKVELTVDYGLADIVAQRYDIGIRLGDQIAKDMIAVPISPPQRMAVVAVPDYFVHRTAPLAPAELAQHDCIGLRLPTHGGLLPWDFAKDGREVKVRVDGQWTFNASAPILRAALAGAGMAFLPETMVLEHIAAGRLRRVLDDWCDTFDGYYAYYPSRRQSSSALKLVIDALRHPQADRAGGATRG</sequence>
<dbReference type="InterPro" id="IPR036390">
    <property type="entry name" value="WH_DNA-bd_sf"/>
</dbReference>
<evidence type="ECO:0000256" key="2">
    <source>
        <dbReference type="ARBA" id="ARBA00023015"/>
    </source>
</evidence>
<comment type="similarity">
    <text evidence="1">Belongs to the LysR transcriptional regulatory family.</text>
</comment>
<dbReference type="SUPFAM" id="SSF53850">
    <property type="entry name" value="Periplasmic binding protein-like II"/>
    <property type="match status" value="1"/>
</dbReference>
<dbReference type="SUPFAM" id="SSF46785">
    <property type="entry name" value="Winged helix' DNA-binding domain"/>
    <property type="match status" value="1"/>
</dbReference>
<dbReference type="EMBL" id="CXOI01000016">
    <property type="protein sequence ID" value="CTP84609.1"/>
    <property type="molecule type" value="Genomic_DNA"/>
</dbReference>
<evidence type="ECO:0000256" key="3">
    <source>
        <dbReference type="ARBA" id="ARBA00023125"/>
    </source>
</evidence>
<feature type="domain" description="HTH lysR-type" evidence="5">
    <location>
        <begin position="4"/>
        <end position="61"/>
    </location>
</feature>
<proteinExistence type="inferred from homology"/>
<accession>A0A0K2ZK18</accession>
<dbReference type="FunFam" id="1.10.10.10:FF:000001">
    <property type="entry name" value="LysR family transcriptional regulator"/>
    <property type="match status" value="1"/>
</dbReference>
<dbReference type="GO" id="GO:0006351">
    <property type="term" value="P:DNA-templated transcription"/>
    <property type="evidence" value="ECO:0007669"/>
    <property type="project" value="TreeGrafter"/>
</dbReference>
<evidence type="ECO:0000256" key="1">
    <source>
        <dbReference type="ARBA" id="ARBA00009437"/>
    </source>
</evidence>
<dbReference type="InterPro" id="IPR005119">
    <property type="entry name" value="LysR_subst-bd"/>
</dbReference>
<dbReference type="PANTHER" id="PTHR30537">
    <property type="entry name" value="HTH-TYPE TRANSCRIPTIONAL REGULATOR"/>
    <property type="match status" value="1"/>
</dbReference>
<keyword evidence="7" id="KW-1185">Reference proteome</keyword>
<dbReference type="Pfam" id="PF03466">
    <property type="entry name" value="LysR_substrate"/>
    <property type="match status" value="1"/>
</dbReference>
<name>A0A0K2ZK18_9XANT</name>
<dbReference type="Pfam" id="PF00126">
    <property type="entry name" value="HTH_1"/>
    <property type="match status" value="1"/>
</dbReference>
<gene>
    <name evidence="6" type="ORF">XTALMG727_1045</name>
</gene>
<keyword evidence="2" id="KW-0805">Transcription regulation</keyword>
<dbReference type="InterPro" id="IPR000847">
    <property type="entry name" value="LysR_HTH_N"/>
</dbReference>
<dbReference type="Proteomes" id="UP000046187">
    <property type="component" value="Unassembled WGS sequence"/>
</dbReference>
<dbReference type="GO" id="GO:0043565">
    <property type="term" value="F:sequence-specific DNA binding"/>
    <property type="evidence" value="ECO:0007669"/>
    <property type="project" value="TreeGrafter"/>
</dbReference>
<dbReference type="InterPro" id="IPR058163">
    <property type="entry name" value="LysR-type_TF_proteobact-type"/>
</dbReference>
<dbReference type="PANTHER" id="PTHR30537:SF1">
    <property type="entry name" value="HTH-TYPE TRANSCRIPTIONAL REGULATOR PGRR"/>
    <property type="match status" value="1"/>
</dbReference>
<dbReference type="InterPro" id="IPR036388">
    <property type="entry name" value="WH-like_DNA-bd_sf"/>
</dbReference>
<dbReference type="RefSeq" id="WP_053834542.1">
    <property type="nucleotide sequence ID" value="NZ_CXOI01000016.1"/>
</dbReference>
<keyword evidence="4" id="KW-0804">Transcription</keyword>
<keyword evidence="3" id="KW-0238">DNA-binding</keyword>
<dbReference type="Gene3D" id="3.40.190.290">
    <property type="match status" value="1"/>
</dbReference>
<dbReference type="CDD" id="cd08474">
    <property type="entry name" value="PBP2_CrgA_like_5"/>
    <property type="match status" value="1"/>
</dbReference>
<dbReference type="FunFam" id="3.40.190.290:FF:000012">
    <property type="entry name" value="Transcriptional regulator, LysR family"/>
    <property type="match status" value="1"/>
</dbReference>
<evidence type="ECO:0000256" key="4">
    <source>
        <dbReference type="ARBA" id="ARBA00023163"/>
    </source>
</evidence>
<reference evidence="7" key="1">
    <citation type="submission" date="2015-07" db="EMBL/GenBank/DDBJ databases">
        <authorList>
            <person name="Wibberg D."/>
        </authorList>
    </citation>
    <scope>NUCLEOTIDE SEQUENCE [LARGE SCALE GENOMIC DNA]</scope>
</reference>
<dbReference type="Gene3D" id="1.10.10.10">
    <property type="entry name" value="Winged helix-like DNA-binding domain superfamily/Winged helix DNA-binding domain"/>
    <property type="match status" value="1"/>
</dbReference>
<protein>
    <submittedName>
        <fullName evidence="6">Putative transcriptional regulator</fullName>
    </submittedName>
</protein>
<evidence type="ECO:0000259" key="5">
    <source>
        <dbReference type="PROSITE" id="PS50931"/>
    </source>
</evidence>
<organism evidence="6 7">
    <name type="scientific">Xanthomonas graminis pv. arrhenatheri LMG 727</name>
    <dbReference type="NCBI Taxonomy" id="1195923"/>
    <lineage>
        <taxon>Bacteria</taxon>
        <taxon>Pseudomonadati</taxon>
        <taxon>Pseudomonadota</taxon>
        <taxon>Gammaproteobacteria</taxon>
        <taxon>Lysobacterales</taxon>
        <taxon>Lysobacteraceae</taxon>
        <taxon>Xanthomonas</taxon>
        <taxon>Xanthomonas translucens group</taxon>
        <taxon>Xanthomonas graminis</taxon>
    </lineage>
</organism>
<dbReference type="PROSITE" id="PS50931">
    <property type="entry name" value="HTH_LYSR"/>
    <property type="match status" value="1"/>
</dbReference>
<evidence type="ECO:0000313" key="6">
    <source>
        <dbReference type="EMBL" id="CTP84609.1"/>
    </source>
</evidence>
<dbReference type="GO" id="GO:0003700">
    <property type="term" value="F:DNA-binding transcription factor activity"/>
    <property type="evidence" value="ECO:0007669"/>
    <property type="project" value="InterPro"/>
</dbReference>